<name>A0A7J9IG81_9ROSI</name>
<accession>A0A7J9IG81</accession>
<keyword evidence="3" id="KW-1185">Reference proteome</keyword>
<sequence>GNELDFNGNNQDYVSQDLNDRNHDEDKIKKDMNQESLLPFIGMKFQSLEEALGYYTKYTKQKGFGFASESSPTTITILLTFTVCHQDLGLNSYVGVIVKLPYPFLVDTIRVFYPSTKSNPNASRLVELIAIEGLI</sequence>
<dbReference type="AlphaFoldDB" id="A0A7J9IG81"/>
<evidence type="ECO:0000313" key="2">
    <source>
        <dbReference type="EMBL" id="MBA0821091.1"/>
    </source>
</evidence>
<evidence type="ECO:0000313" key="3">
    <source>
        <dbReference type="Proteomes" id="UP000593575"/>
    </source>
</evidence>
<gene>
    <name evidence="2" type="ORF">Goarm_017969</name>
</gene>
<protein>
    <recommendedName>
        <fullName evidence="4">Protein FAR1-RELATED SEQUENCE</fullName>
    </recommendedName>
</protein>
<feature type="region of interest" description="Disordered" evidence="1">
    <location>
        <begin position="1"/>
        <end position="23"/>
    </location>
</feature>
<evidence type="ECO:0000256" key="1">
    <source>
        <dbReference type="SAM" id="MobiDB-lite"/>
    </source>
</evidence>
<proteinExistence type="predicted"/>
<organism evidence="2 3">
    <name type="scientific">Gossypium armourianum</name>
    <dbReference type="NCBI Taxonomy" id="34283"/>
    <lineage>
        <taxon>Eukaryota</taxon>
        <taxon>Viridiplantae</taxon>
        <taxon>Streptophyta</taxon>
        <taxon>Embryophyta</taxon>
        <taxon>Tracheophyta</taxon>
        <taxon>Spermatophyta</taxon>
        <taxon>Magnoliopsida</taxon>
        <taxon>eudicotyledons</taxon>
        <taxon>Gunneridae</taxon>
        <taxon>Pentapetalae</taxon>
        <taxon>rosids</taxon>
        <taxon>malvids</taxon>
        <taxon>Malvales</taxon>
        <taxon>Malvaceae</taxon>
        <taxon>Malvoideae</taxon>
        <taxon>Gossypium</taxon>
    </lineage>
</organism>
<dbReference type="Proteomes" id="UP000593575">
    <property type="component" value="Unassembled WGS sequence"/>
</dbReference>
<evidence type="ECO:0008006" key="4">
    <source>
        <dbReference type="Google" id="ProtNLM"/>
    </source>
</evidence>
<reference evidence="2 3" key="1">
    <citation type="journal article" date="2019" name="Genome Biol. Evol.">
        <title>Insights into the evolution of the New World diploid cottons (Gossypium, subgenus Houzingenia) based on genome sequencing.</title>
        <authorList>
            <person name="Grover C.E."/>
            <person name="Arick M.A. 2nd"/>
            <person name="Thrash A."/>
            <person name="Conover J.L."/>
            <person name="Sanders W.S."/>
            <person name="Peterson D.G."/>
            <person name="Frelichowski J.E."/>
            <person name="Scheffler J.A."/>
            <person name="Scheffler B.E."/>
            <person name="Wendel J.F."/>
        </authorList>
    </citation>
    <scope>NUCLEOTIDE SEQUENCE [LARGE SCALE GENOMIC DNA]</scope>
    <source>
        <strain evidence="2">6</strain>
        <tissue evidence="2">Leaf</tissue>
    </source>
</reference>
<comment type="caution">
    <text evidence="2">The sequence shown here is derived from an EMBL/GenBank/DDBJ whole genome shotgun (WGS) entry which is preliminary data.</text>
</comment>
<dbReference type="EMBL" id="JABFAE010000001">
    <property type="protein sequence ID" value="MBA0821091.1"/>
    <property type="molecule type" value="Genomic_DNA"/>
</dbReference>
<feature type="non-terminal residue" evidence="2">
    <location>
        <position position="1"/>
    </location>
</feature>
<feature type="compositionally biased region" description="Polar residues" evidence="1">
    <location>
        <begin position="7"/>
        <end position="17"/>
    </location>
</feature>